<dbReference type="InterPro" id="IPR044919">
    <property type="entry name" value="HP0184-like_sf"/>
</dbReference>
<dbReference type="Gene3D" id="3.90.920.20">
    <property type="entry name" value="HP0184-like"/>
    <property type="match status" value="1"/>
</dbReference>
<dbReference type="Pfam" id="PF08966">
    <property type="entry name" value="DUF1882"/>
    <property type="match status" value="1"/>
</dbReference>
<dbReference type="EMBL" id="CACVAR010000035">
    <property type="protein sequence ID" value="CAA6799241.1"/>
    <property type="molecule type" value="Genomic_DNA"/>
</dbReference>
<sequence length="162" mass="19211">MLDLVFTTDHFYIEQKSIVERLTFNNRTFYSKFEKHAAPISPILLEQHHNNTTSLAVPLVNNNFVDYIVIEYQQDDWSAFYSLVKHLLKTLDIQNFQAYKHHSKNLFQLFIPSKQTVLTEAYKEVENIKHLLQLKSKNSYKIYPNKHLPKNFNIITLPTQKV</sequence>
<dbReference type="InterPro" id="IPR015061">
    <property type="entry name" value="DUF1882"/>
</dbReference>
<reference evidence="2" key="1">
    <citation type="submission" date="2020-01" db="EMBL/GenBank/DDBJ databases">
        <authorList>
            <person name="Meier V. D."/>
            <person name="Meier V D."/>
        </authorList>
    </citation>
    <scope>NUCLEOTIDE SEQUENCE</scope>
    <source>
        <strain evidence="2">HLG_WM_MAG_03</strain>
    </source>
</reference>
<gene>
    <name evidence="2" type="ORF">HELGO_WM30031</name>
</gene>
<feature type="domain" description="DUF1882" evidence="1">
    <location>
        <begin position="6"/>
        <end position="62"/>
    </location>
</feature>
<accession>A0A6S6RZI8</accession>
<dbReference type="AlphaFoldDB" id="A0A6S6RZI8"/>
<evidence type="ECO:0000259" key="1">
    <source>
        <dbReference type="Pfam" id="PF08966"/>
    </source>
</evidence>
<organism evidence="2">
    <name type="scientific">uncultured Sulfurovum sp</name>
    <dbReference type="NCBI Taxonomy" id="269237"/>
    <lineage>
        <taxon>Bacteria</taxon>
        <taxon>Pseudomonadati</taxon>
        <taxon>Campylobacterota</taxon>
        <taxon>Epsilonproteobacteria</taxon>
        <taxon>Campylobacterales</taxon>
        <taxon>Sulfurovaceae</taxon>
        <taxon>Sulfurovum</taxon>
        <taxon>environmental samples</taxon>
    </lineage>
</organism>
<dbReference type="SUPFAM" id="SSF56747">
    <property type="entry name" value="Prim-pol domain"/>
    <property type="match status" value="1"/>
</dbReference>
<evidence type="ECO:0000313" key="2">
    <source>
        <dbReference type="EMBL" id="CAA6799241.1"/>
    </source>
</evidence>
<protein>
    <recommendedName>
        <fullName evidence="1">DUF1882 domain-containing protein</fullName>
    </recommendedName>
</protein>
<proteinExistence type="predicted"/>
<name>A0A6S6RZI8_9BACT</name>